<feature type="domain" description="GH18" evidence="2">
    <location>
        <begin position="1"/>
        <end position="111"/>
    </location>
</feature>
<reference evidence="3" key="1">
    <citation type="submission" date="2021-02" db="EMBL/GenBank/DDBJ databases">
        <authorList>
            <person name="Nowell W R."/>
        </authorList>
    </citation>
    <scope>NUCLEOTIDE SEQUENCE</scope>
</reference>
<dbReference type="GO" id="GO:0030246">
    <property type="term" value="F:carbohydrate binding"/>
    <property type="evidence" value="ECO:0007669"/>
    <property type="project" value="InterPro"/>
</dbReference>
<evidence type="ECO:0000313" key="3">
    <source>
        <dbReference type="EMBL" id="CAF4705974.1"/>
    </source>
</evidence>
<organism evidence="3 4">
    <name type="scientific">Rotaria socialis</name>
    <dbReference type="NCBI Taxonomy" id="392032"/>
    <lineage>
        <taxon>Eukaryota</taxon>
        <taxon>Metazoa</taxon>
        <taxon>Spiralia</taxon>
        <taxon>Gnathifera</taxon>
        <taxon>Rotifera</taxon>
        <taxon>Eurotatoria</taxon>
        <taxon>Bdelloidea</taxon>
        <taxon>Philodinida</taxon>
        <taxon>Philodinidae</taxon>
        <taxon>Rotaria</taxon>
    </lineage>
</organism>
<dbReference type="CDD" id="cd12214">
    <property type="entry name" value="ChiA1_BD"/>
    <property type="match status" value="1"/>
</dbReference>
<dbReference type="InterPro" id="IPR036573">
    <property type="entry name" value="CBM_sf_5/12"/>
</dbReference>
<dbReference type="EMBL" id="CAJOBR010002814">
    <property type="protein sequence ID" value="CAF4705974.1"/>
    <property type="molecule type" value="Genomic_DNA"/>
</dbReference>
<evidence type="ECO:0000256" key="1">
    <source>
        <dbReference type="ARBA" id="ARBA00022801"/>
    </source>
</evidence>
<name>A0A821IYN3_9BILA</name>
<dbReference type="Gene3D" id="2.10.10.20">
    <property type="entry name" value="Carbohydrate-binding module superfamily 5/12"/>
    <property type="match status" value="1"/>
</dbReference>
<dbReference type="PROSITE" id="PS51910">
    <property type="entry name" value="GH18_2"/>
    <property type="match status" value="1"/>
</dbReference>
<dbReference type="Pfam" id="PF02839">
    <property type="entry name" value="CBM_5_12"/>
    <property type="match status" value="1"/>
</dbReference>
<dbReference type="PANTHER" id="PTHR11177">
    <property type="entry name" value="CHITINASE"/>
    <property type="match status" value="1"/>
</dbReference>
<dbReference type="Proteomes" id="UP000663848">
    <property type="component" value="Unassembled WGS sequence"/>
</dbReference>
<gene>
    <name evidence="3" type="ORF">QYT958_LOCUS18066</name>
</gene>
<dbReference type="Gene3D" id="3.20.20.80">
    <property type="entry name" value="Glycosidases"/>
    <property type="match status" value="2"/>
</dbReference>
<dbReference type="InterPro" id="IPR001223">
    <property type="entry name" value="Glyco_hydro18_cat"/>
</dbReference>
<keyword evidence="1" id="KW-0378">Hydrolase</keyword>
<comment type="caution">
    <text evidence="3">The sequence shown here is derived from an EMBL/GenBank/DDBJ whole genome shotgun (WGS) entry which is preliminary data.</text>
</comment>
<dbReference type="SUPFAM" id="SSF51055">
    <property type="entry name" value="Carbohydrate binding domain"/>
    <property type="match status" value="1"/>
</dbReference>
<accession>A0A821IYN3</accession>
<dbReference type="InterPro" id="IPR017853">
    <property type="entry name" value="GH"/>
</dbReference>
<sequence length="203" mass="22694">MLHCTKTISDIAPSYMKSTFNCDAAMHTYIKAGVSSQKILMGLPLYGRGWQVPFLFNPSTGIWISYDDVTSISVKSDYVKKKQLDGTFFWELSSDRQGELVSAAYNVFSNTAQKTVSRTTARFTTVTTTGSLLSMTTTLTSSVIAKKNCKNMATLPYVYSIADEVTHDGRQYSCRPAHTSLPGWKSNCVRALWLKDKFSRIVY</sequence>
<proteinExistence type="predicted"/>
<dbReference type="AlphaFoldDB" id="A0A821IYN3"/>
<dbReference type="InterPro" id="IPR050314">
    <property type="entry name" value="Glycosyl_Hydrlase_18"/>
</dbReference>
<dbReference type="GO" id="GO:0004553">
    <property type="term" value="F:hydrolase activity, hydrolyzing O-glycosyl compounds"/>
    <property type="evidence" value="ECO:0007669"/>
    <property type="project" value="InterPro"/>
</dbReference>
<dbReference type="Gene3D" id="3.10.50.10">
    <property type="match status" value="1"/>
</dbReference>
<dbReference type="SUPFAM" id="SSF51445">
    <property type="entry name" value="(Trans)glycosidases"/>
    <property type="match status" value="1"/>
</dbReference>
<protein>
    <recommendedName>
        <fullName evidence="2">GH18 domain-containing protein</fullName>
    </recommendedName>
</protein>
<dbReference type="GO" id="GO:0005975">
    <property type="term" value="P:carbohydrate metabolic process"/>
    <property type="evidence" value="ECO:0007669"/>
    <property type="project" value="InterPro"/>
</dbReference>
<dbReference type="Pfam" id="PF00704">
    <property type="entry name" value="Glyco_hydro_18"/>
    <property type="match status" value="1"/>
</dbReference>
<dbReference type="InterPro" id="IPR029070">
    <property type="entry name" value="Chitinase_insertion_sf"/>
</dbReference>
<evidence type="ECO:0000313" key="4">
    <source>
        <dbReference type="Proteomes" id="UP000663848"/>
    </source>
</evidence>
<dbReference type="InterPro" id="IPR003610">
    <property type="entry name" value="CBM5/12"/>
</dbReference>
<dbReference type="PANTHER" id="PTHR11177:SF317">
    <property type="entry name" value="CHITINASE 12-RELATED"/>
    <property type="match status" value="1"/>
</dbReference>
<dbReference type="GO" id="GO:0005576">
    <property type="term" value="C:extracellular region"/>
    <property type="evidence" value="ECO:0007669"/>
    <property type="project" value="InterPro"/>
</dbReference>
<evidence type="ECO:0000259" key="2">
    <source>
        <dbReference type="PROSITE" id="PS51910"/>
    </source>
</evidence>